<evidence type="ECO:0000313" key="2">
    <source>
        <dbReference type="EMBL" id="KAG5373679.1"/>
    </source>
</evidence>
<reference evidence="2 3" key="1">
    <citation type="submission" date="2021-03" db="EMBL/GenBank/DDBJ databases">
        <authorList>
            <person name="King G.J."/>
            <person name="Bancroft I."/>
            <person name="Baten A."/>
            <person name="Bloomfield J."/>
            <person name="Borpatragohain P."/>
            <person name="He Z."/>
            <person name="Irish N."/>
            <person name="Irwin J."/>
            <person name="Liu K."/>
            <person name="Mauleon R.P."/>
            <person name="Moore J."/>
            <person name="Morris R."/>
            <person name="Ostergaard L."/>
            <person name="Wang B."/>
            <person name="Wells R."/>
        </authorList>
    </citation>
    <scope>NUCLEOTIDE SEQUENCE [LARGE SCALE GENOMIC DNA]</scope>
    <source>
        <strain evidence="2">R-o-18</strain>
        <tissue evidence="2">Leaf</tissue>
    </source>
</reference>
<gene>
    <name evidence="2" type="primary">A09p038020.1_BraROA</name>
    <name evidence="2" type="ORF">IGI04_042999</name>
</gene>
<comment type="caution">
    <text evidence="2">The sequence shown here is derived from an EMBL/GenBank/DDBJ whole genome shotgun (WGS) entry which is preliminary data.</text>
</comment>
<dbReference type="Proteomes" id="UP000823674">
    <property type="component" value="Unassembled WGS sequence"/>
</dbReference>
<proteinExistence type="predicted"/>
<feature type="chain" id="PRO_5046537872" evidence="1">
    <location>
        <begin position="30"/>
        <end position="138"/>
    </location>
</feature>
<accession>A0ABQ7KKD3</accession>
<sequence>MLSVHVSACWPFPWTVRVLIRVLIRVLNSYQHADHTYQHSGPSRGLSVMLTTHISMLALPVDCPCTDFGQLMHHVSTHISHAGPSRARSGTVTSYQHGATIPSGMLALPVDCSVLLDLGQLIAPCQFTISMLGPLPVD</sequence>
<keyword evidence="3" id="KW-1185">Reference proteome</keyword>
<protein>
    <submittedName>
        <fullName evidence="2">Uncharacterized protein</fullName>
    </submittedName>
</protein>
<name>A0ABQ7KKD3_BRACM</name>
<evidence type="ECO:0000313" key="3">
    <source>
        <dbReference type="Proteomes" id="UP000823674"/>
    </source>
</evidence>
<evidence type="ECO:0000256" key="1">
    <source>
        <dbReference type="SAM" id="SignalP"/>
    </source>
</evidence>
<dbReference type="EMBL" id="JADBGQ010000141">
    <property type="protein sequence ID" value="KAG5373679.1"/>
    <property type="molecule type" value="Genomic_DNA"/>
</dbReference>
<keyword evidence="1" id="KW-0732">Signal</keyword>
<organism evidence="2 3">
    <name type="scientific">Brassica rapa subsp. trilocularis</name>
    <dbReference type="NCBI Taxonomy" id="1813537"/>
    <lineage>
        <taxon>Eukaryota</taxon>
        <taxon>Viridiplantae</taxon>
        <taxon>Streptophyta</taxon>
        <taxon>Embryophyta</taxon>
        <taxon>Tracheophyta</taxon>
        <taxon>Spermatophyta</taxon>
        <taxon>Magnoliopsida</taxon>
        <taxon>eudicotyledons</taxon>
        <taxon>Gunneridae</taxon>
        <taxon>Pentapetalae</taxon>
        <taxon>rosids</taxon>
        <taxon>malvids</taxon>
        <taxon>Brassicales</taxon>
        <taxon>Brassicaceae</taxon>
        <taxon>Brassiceae</taxon>
        <taxon>Brassica</taxon>
    </lineage>
</organism>
<feature type="signal peptide" evidence="1">
    <location>
        <begin position="1"/>
        <end position="29"/>
    </location>
</feature>